<comment type="caution">
    <text evidence="2">The sequence shown here is derived from an EMBL/GenBank/DDBJ whole genome shotgun (WGS) entry which is preliminary data.</text>
</comment>
<feature type="compositionally biased region" description="Pro residues" evidence="1">
    <location>
        <begin position="35"/>
        <end position="44"/>
    </location>
</feature>
<dbReference type="Proteomes" id="UP001474181">
    <property type="component" value="Unassembled WGS sequence"/>
</dbReference>
<evidence type="ECO:0000313" key="3">
    <source>
        <dbReference type="Proteomes" id="UP001474181"/>
    </source>
</evidence>
<protein>
    <submittedName>
        <fullName evidence="2">Uncharacterized protein</fullName>
    </submittedName>
</protein>
<evidence type="ECO:0000313" key="2">
    <source>
        <dbReference type="EMBL" id="MER7182458.1"/>
    </source>
</evidence>
<gene>
    <name evidence="2" type="ORF">ABT404_23730</name>
</gene>
<sequence length="64" mass="6967">RGDLARLGRPRQHRVLGTRALRDFPNHEIPLLPGTAPPVAPTPAPRGNDPDGRPWPVSRHPAAN</sequence>
<keyword evidence="3" id="KW-1185">Reference proteome</keyword>
<proteinExistence type="predicted"/>
<accession>A0ABV1X0B9</accession>
<dbReference type="RefSeq" id="WP_350783527.1">
    <property type="nucleotide sequence ID" value="NZ_JBEPEK010000177.1"/>
</dbReference>
<evidence type="ECO:0000256" key="1">
    <source>
        <dbReference type="SAM" id="MobiDB-lite"/>
    </source>
</evidence>
<organism evidence="2 3">
    <name type="scientific">Streptomyces hyaluromycini</name>
    <dbReference type="NCBI Taxonomy" id="1377993"/>
    <lineage>
        <taxon>Bacteria</taxon>
        <taxon>Bacillati</taxon>
        <taxon>Actinomycetota</taxon>
        <taxon>Actinomycetes</taxon>
        <taxon>Kitasatosporales</taxon>
        <taxon>Streptomycetaceae</taxon>
        <taxon>Streptomyces</taxon>
    </lineage>
</organism>
<feature type="non-terminal residue" evidence="2">
    <location>
        <position position="1"/>
    </location>
</feature>
<name>A0ABV1X0B9_9ACTN</name>
<dbReference type="EMBL" id="JBEPEK010000177">
    <property type="protein sequence ID" value="MER7182458.1"/>
    <property type="molecule type" value="Genomic_DNA"/>
</dbReference>
<reference evidence="2 3" key="1">
    <citation type="submission" date="2024-06" db="EMBL/GenBank/DDBJ databases">
        <title>The Natural Products Discovery Center: Release of the First 8490 Sequenced Strains for Exploring Actinobacteria Biosynthetic Diversity.</title>
        <authorList>
            <person name="Kalkreuter E."/>
            <person name="Kautsar S.A."/>
            <person name="Yang D."/>
            <person name="Bader C.D."/>
            <person name="Teijaro C.N."/>
            <person name="Fluegel L."/>
            <person name="Davis C.M."/>
            <person name="Simpson J.R."/>
            <person name="Lauterbach L."/>
            <person name="Steele A.D."/>
            <person name="Gui C."/>
            <person name="Meng S."/>
            <person name="Li G."/>
            <person name="Viehrig K."/>
            <person name="Ye F."/>
            <person name="Su P."/>
            <person name="Kiefer A.F."/>
            <person name="Nichols A."/>
            <person name="Cepeda A.J."/>
            <person name="Yan W."/>
            <person name="Fan B."/>
            <person name="Jiang Y."/>
            <person name="Adhikari A."/>
            <person name="Zheng C.-J."/>
            <person name="Schuster L."/>
            <person name="Cowan T.M."/>
            <person name="Smanski M.J."/>
            <person name="Chevrette M.G."/>
            <person name="De Carvalho L.P.S."/>
            <person name="Shen B."/>
        </authorList>
    </citation>
    <scope>NUCLEOTIDE SEQUENCE [LARGE SCALE GENOMIC DNA]</scope>
    <source>
        <strain evidence="2 3">NPDC000234</strain>
    </source>
</reference>
<feature type="region of interest" description="Disordered" evidence="1">
    <location>
        <begin position="26"/>
        <end position="64"/>
    </location>
</feature>